<evidence type="ECO:0000256" key="6">
    <source>
        <dbReference type="ARBA" id="ARBA00022989"/>
    </source>
</evidence>
<dbReference type="InterPro" id="IPR001851">
    <property type="entry name" value="ABC_transp_permease"/>
</dbReference>
<evidence type="ECO:0000256" key="1">
    <source>
        <dbReference type="ARBA" id="ARBA00004651"/>
    </source>
</evidence>
<dbReference type="GO" id="GO:0006865">
    <property type="term" value="P:amino acid transport"/>
    <property type="evidence" value="ECO:0007669"/>
    <property type="project" value="UniProtKB-KW"/>
</dbReference>
<keyword evidence="4 9" id="KW-0812">Transmembrane</keyword>
<feature type="transmembrane region" description="Helical" evidence="9">
    <location>
        <begin position="37"/>
        <end position="56"/>
    </location>
</feature>
<evidence type="ECO:0000256" key="8">
    <source>
        <dbReference type="ARBA" id="ARBA00037998"/>
    </source>
</evidence>
<name>A0A933LQX5_UNCTE</name>
<dbReference type="PANTHER" id="PTHR11795">
    <property type="entry name" value="BRANCHED-CHAIN AMINO ACID TRANSPORT SYSTEM PERMEASE PROTEIN LIVH"/>
    <property type="match status" value="1"/>
</dbReference>
<feature type="transmembrane region" description="Helical" evidence="9">
    <location>
        <begin position="144"/>
        <end position="162"/>
    </location>
</feature>
<keyword evidence="6 9" id="KW-1133">Transmembrane helix</keyword>
<dbReference type="GO" id="GO:0022857">
    <property type="term" value="F:transmembrane transporter activity"/>
    <property type="evidence" value="ECO:0007669"/>
    <property type="project" value="InterPro"/>
</dbReference>
<sequence length="294" mass="30875">MGTFSQLLQYILTGLTVGSIYAITALGFNIIYSSTDIINFAQGEFAMLGALIMIFFSNVLHLPLPLAFLLSVISVTLIGAVFERAAIHPLKDASTITLIIITIGVSILLKGAAMFLWGKDSFALPPFSGDKPIRVMGATILPQALWVLGITIAVVFLLAFFFEKTILGKSLRACADNRIAARLLGIEVSKMVLFSFSISAALGAVAGMIIAPISLMEYDRGTMLGLKGFSAAVFGGLGSFGGAIVAGFALGIIESLGAGFISSGFKDAIALLVLLAVLFLRPAGIFGTPKDEKV</sequence>
<comment type="caution">
    <text evidence="10">The sequence shown here is derived from an EMBL/GenBank/DDBJ whole genome shotgun (WGS) entry which is preliminary data.</text>
</comment>
<evidence type="ECO:0000256" key="5">
    <source>
        <dbReference type="ARBA" id="ARBA00022970"/>
    </source>
</evidence>
<feature type="transmembrane region" description="Helical" evidence="9">
    <location>
        <begin position="233"/>
        <end position="256"/>
    </location>
</feature>
<comment type="subcellular location">
    <subcellularLocation>
        <location evidence="1">Cell membrane</location>
        <topology evidence="1">Multi-pass membrane protein</topology>
    </subcellularLocation>
</comment>
<feature type="transmembrane region" description="Helical" evidence="9">
    <location>
        <begin position="62"/>
        <end position="82"/>
    </location>
</feature>
<feature type="transmembrane region" description="Helical" evidence="9">
    <location>
        <begin position="94"/>
        <end position="117"/>
    </location>
</feature>
<evidence type="ECO:0000313" key="11">
    <source>
        <dbReference type="Proteomes" id="UP000772181"/>
    </source>
</evidence>
<feature type="transmembrane region" description="Helical" evidence="9">
    <location>
        <begin position="6"/>
        <end position="30"/>
    </location>
</feature>
<feature type="transmembrane region" description="Helical" evidence="9">
    <location>
        <begin position="268"/>
        <end position="287"/>
    </location>
</feature>
<protein>
    <submittedName>
        <fullName evidence="10">Branched-chain amino acid ABC transporter permease</fullName>
    </submittedName>
</protein>
<evidence type="ECO:0000256" key="9">
    <source>
        <dbReference type="SAM" id="Phobius"/>
    </source>
</evidence>
<feature type="transmembrane region" description="Helical" evidence="9">
    <location>
        <begin position="192"/>
        <end position="213"/>
    </location>
</feature>
<dbReference type="PANTHER" id="PTHR11795:SF450">
    <property type="entry name" value="ABC TRANSPORTER PERMEASE PROTEIN"/>
    <property type="match status" value="1"/>
</dbReference>
<gene>
    <name evidence="10" type="ORF">HY730_09605</name>
</gene>
<evidence type="ECO:0000256" key="4">
    <source>
        <dbReference type="ARBA" id="ARBA00022692"/>
    </source>
</evidence>
<evidence type="ECO:0000256" key="3">
    <source>
        <dbReference type="ARBA" id="ARBA00022475"/>
    </source>
</evidence>
<dbReference type="EMBL" id="JACQWF010000416">
    <property type="protein sequence ID" value="MBI4596610.1"/>
    <property type="molecule type" value="Genomic_DNA"/>
</dbReference>
<organism evidence="10 11">
    <name type="scientific">Tectimicrobiota bacterium</name>
    <dbReference type="NCBI Taxonomy" id="2528274"/>
    <lineage>
        <taxon>Bacteria</taxon>
        <taxon>Pseudomonadati</taxon>
        <taxon>Nitrospinota/Tectimicrobiota group</taxon>
        <taxon>Candidatus Tectimicrobiota</taxon>
    </lineage>
</organism>
<reference evidence="10" key="1">
    <citation type="submission" date="2020-07" db="EMBL/GenBank/DDBJ databases">
        <title>Huge and variable diversity of episymbiotic CPR bacteria and DPANN archaea in groundwater ecosystems.</title>
        <authorList>
            <person name="He C.Y."/>
            <person name="Keren R."/>
            <person name="Whittaker M."/>
            <person name="Farag I.F."/>
            <person name="Doudna J."/>
            <person name="Cate J.H.D."/>
            <person name="Banfield J.F."/>
        </authorList>
    </citation>
    <scope>NUCLEOTIDE SEQUENCE</scope>
    <source>
        <strain evidence="10">NC_groundwater_1482_Ag_S-0.65um_47_24</strain>
    </source>
</reference>
<dbReference type="AlphaFoldDB" id="A0A933LQX5"/>
<evidence type="ECO:0000313" key="10">
    <source>
        <dbReference type="EMBL" id="MBI4596610.1"/>
    </source>
</evidence>
<dbReference type="InterPro" id="IPR052157">
    <property type="entry name" value="BCAA_transport_permease"/>
</dbReference>
<accession>A0A933LQX5</accession>
<keyword evidence="3" id="KW-1003">Cell membrane</keyword>
<keyword evidence="2" id="KW-0813">Transport</keyword>
<dbReference type="CDD" id="cd06582">
    <property type="entry name" value="TM_PBP1_LivH_like"/>
    <property type="match status" value="1"/>
</dbReference>
<keyword evidence="5" id="KW-0029">Amino-acid transport</keyword>
<evidence type="ECO:0000256" key="7">
    <source>
        <dbReference type="ARBA" id="ARBA00023136"/>
    </source>
</evidence>
<dbReference type="Proteomes" id="UP000772181">
    <property type="component" value="Unassembled WGS sequence"/>
</dbReference>
<evidence type="ECO:0000256" key="2">
    <source>
        <dbReference type="ARBA" id="ARBA00022448"/>
    </source>
</evidence>
<keyword evidence="7 9" id="KW-0472">Membrane</keyword>
<dbReference type="Pfam" id="PF02653">
    <property type="entry name" value="BPD_transp_2"/>
    <property type="match status" value="1"/>
</dbReference>
<comment type="similarity">
    <text evidence="8">Belongs to the binding-protein-dependent transport system permease family. LivHM subfamily.</text>
</comment>
<dbReference type="GO" id="GO:0005886">
    <property type="term" value="C:plasma membrane"/>
    <property type="evidence" value="ECO:0007669"/>
    <property type="project" value="UniProtKB-SubCell"/>
</dbReference>
<proteinExistence type="inferred from homology"/>